<dbReference type="AlphaFoldDB" id="A1SZQ6"/>
<keyword evidence="2" id="KW-1185">Reference proteome</keyword>
<protein>
    <recommendedName>
        <fullName evidence="3">Prephenate dehydrogenase</fullName>
    </recommendedName>
</protein>
<proteinExistence type="predicted"/>
<dbReference type="OrthoDB" id="7067468at2"/>
<dbReference type="KEGG" id="pin:Ping_3284"/>
<dbReference type="eggNOG" id="ENOG5032Y6W">
    <property type="taxonomic scope" value="Bacteria"/>
</dbReference>
<evidence type="ECO:0000313" key="1">
    <source>
        <dbReference type="EMBL" id="ABM04971.1"/>
    </source>
</evidence>
<dbReference type="Proteomes" id="UP000000639">
    <property type="component" value="Chromosome"/>
</dbReference>
<evidence type="ECO:0008006" key="3">
    <source>
        <dbReference type="Google" id="ProtNLM"/>
    </source>
</evidence>
<accession>A1SZQ6</accession>
<evidence type="ECO:0000313" key="2">
    <source>
        <dbReference type="Proteomes" id="UP000000639"/>
    </source>
</evidence>
<dbReference type="HOGENOM" id="CLU_161186_0_0_6"/>
<organism evidence="1 2">
    <name type="scientific">Psychromonas ingrahamii (strain DSM 17664 / CCUG 51855 / 37)</name>
    <dbReference type="NCBI Taxonomy" id="357804"/>
    <lineage>
        <taxon>Bacteria</taxon>
        <taxon>Pseudomonadati</taxon>
        <taxon>Pseudomonadota</taxon>
        <taxon>Gammaproteobacteria</taxon>
        <taxon>Alteromonadales</taxon>
        <taxon>Psychromonadaceae</taxon>
        <taxon>Psychromonas</taxon>
    </lineage>
</organism>
<name>A1SZQ6_PSYIN</name>
<dbReference type="RefSeq" id="WP_011771523.1">
    <property type="nucleotide sequence ID" value="NC_008709.1"/>
</dbReference>
<reference evidence="1 2" key="1">
    <citation type="submission" date="2007-01" db="EMBL/GenBank/DDBJ databases">
        <title>Complete sequence of Psychromonas ingrahamii 37.</title>
        <authorList>
            <consortium name="US DOE Joint Genome Institute"/>
            <person name="Copeland A."/>
            <person name="Lucas S."/>
            <person name="Lapidus A."/>
            <person name="Barry K."/>
            <person name="Detter J.C."/>
            <person name="Glavina del Rio T."/>
            <person name="Hammon N."/>
            <person name="Israni S."/>
            <person name="Dalin E."/>
            <person name="Tice H."/>
            <person name="Pitluck S."/>
            <person name="Thompson L.S."/>
            <person name="Brettin T."/>
            <person name="Bruce D."/>
            <person name="Han C."/>
            <person name="Tapia R."/>
            <person name="Schmutz J."/>
            <person name="Larimer F."/>
            <person name="Land M."/>
            <person name="Hauser L."/>
            <person name="Kyrpides N."/>
            <person name="Ivanova N."/>
            <person name="Staley J."/>
            <person name="Richardson P."/>
        </authorList>
    </citation>
    <scope>NUCLEOTIDE SEQUENCE [LARGE SCALE GENOMIC DNA]</scope>
    <source>
        <strain evidence="1 2">37</strain>
    </source>
</reference>
<sequence length="113" mass="12950">MNKENVIKQLQDNIKIIYHRAIDADKQLELLREQKKAGFAQIFTNDSAFKNHSTTFLPYVEELAADLQAIQTDNDEHYKTLIPSIVVKIELLFKTLKAFKDNLKGEQPGSEST</sequence>
<dbReference type="EMBL" id="CP000510">
    <property type="protein sequence ID" value="ABM04971.1"/>
    <property type="molecule type" value="Genomic_DNA"/>
</dbReference>
<gene>
    <name evidence="1" type="ordered locus">Ping_3284</name>
</gene>